<reference evidence="2 3" key="1">
    <citation type="journal article" date="2018" name="Mol. Plant">
        <title>The genome of Artemisia annua provides insight into the evolution of Asteraceae family and artemisinin biosynthesis.</title>
        <authorList>
            <person name="Shen Q."/>
            <person name="Zhang L."/>
            <person name="Liao Z."/>
            <person name="Wang S."/>
            <person name="Yan T."/>
            <person name="Shi P."/>
            <person name="Liu M."/>
            <person name="Fu X."/>
            <person name="Pan Q."/>
            <person name="Wang Y."/>
            <person name="Lv Z."/>
            <person name="Lu X."/>
            <person name="Zhang F."/>
            <person name="Jiang W."/>
            <person name="Ma Y."/>
            <person name="Chen M."/>
            <person name="Hao X."/>
            <person name="Li L."/>
            <person name="Tang Y."/>
            <person name="Lv G."/>
            <person name="Zhou Y."/>
            <person name="Sun X."/>
            <person name="Brodelius P.E."/>
            <person name="Rose J.K.C."/>
            <person name="Tang K."/>
        </authorList>
    </citation>
    <scope>NUCLEOTIDE SEQUENCE [LARGE SCALE GENOMIC DNA]</scope>
    <source>
        <strain evidence="3">cv. Huhao1</strain>
        <tissue evidence="2">Leaf</tissue>
    </source>
</reference>
<name>A0A2U1KTX5_ARTAN</name>
<protein>
    <recommendedName>
        <fullName evidence="1">COI1 F-box domain-containing protein</fullName>
    </recommendedName>
</protein>
<evidence type="ECO:0000259" key="1">
    <source>
        <dbReference type="Pfam" id="PF18511"/>
    </source>
</evidence>
<keyword evidence="3" id="KW-1185">Reference proteome</keyword>
<dbReference type="GO" id="GO:0019005">
    <property type="term" value="C:SCF ubiquitin ligase complex"/>
    <property type="evidence" value="ECO:0007669"/>
    <property type="project" value="TreeGrafter"/>
</dbReference>
<dbReference type="PANTHER" id="PTHR16134">
    <property type="entry name" value="F-BOX/TPR REPEAT PROTEIN POF3"/>
    <property type="match status" value="1"/>
</dbReference>
<dbReference type="Gene3D" id="1.20.1280.50">
    <property type="match status" value="1"/>
</dbReference>
<dbReference type="STRING" id="35608.A0A2U1KTX5"/>
<feature type="domain" description="COI1 F-box" evidence="1">
    <location>
        <begin position="2"/>
        <end position="38"/>
    </location>
</feature>
<evidence type="ECO:0000313" key="3">
    <source>
        <dbReference type="Proteomes" id="UP000245207"/>
    </source>
</evidence>
<dbReference type="SMART" id="SM00367">
    <property type="entry name" value="LRR_CC"/>
    <property type="match status" value="4"/>
</dbReference>
<dbReference type="PANTHER" id="PTHR16134:SF43">
    <property type="entry name" value="CORONATINE-INSENSITIVE PROTEIN 1"/>
    <property type="match status" value="1"/>
</dbReference>
<dbReference type="InterPro" id="IPR041567">
    <property type="entry name" value="COI1_F-box"/>
</dbReference>
<dbReference type="GO" id="GO:0031146">
    <property type="term" value="P:SCF-dependent proteasomal ubiquitin-dependent protein catabolic process"/>
    <property type="evidence" value="ECO:0007669"/>
    <property type="project" value="TreeGrafter"/>
</dbReference>
<dbReference type="OrthoDB" id="550575at2759"/>
<gene>
    <name evidence="2" type="ORF">CTI12_AA564970</name>
</gene>
<dbReference type="InterPro" id="IPR006553">
    <property type="entry name" value="Leu-rich_rpt_Cys-con_subtyp"/>
</dbReference>
<dbReference type="Pfam" id="PF18511">
    <property type="entry name" value="F-box_5"/>
    <property type="match status" value="1"/>
</dbReference>
<sequence>MEQVFECLMPYINNNDDLNSVSLVSRRLYELDSLTRKHVTVHVHYAPTPSRLSTRFPNIESLTLKGLAFEFKSQVTPWIQELVVSFKRLKELCICSMLVCNSDIELLARKRGITLLAKNCSKSLVSLKITPCSLIDLRDAFRHAIRLEKIDSAFCVEDMESVDFIFPPNMCRLGILDLPVTSFTSLLPFANQLRELNLRCVSFGVICQCFLFERCPNLEVLYTEDGCGDKGLQVIGQFCKNLRKLTHDGHDGRVSHMGLIALAQGCSNLEYLKVSIVDISNEAMECIGTHLKNLRNFCMELVVGNRITDLPLDNGIQAMLMGCSKLERLDIRLCRGGLTDVGMGYIGKYGHKLRYLGLTNAGESDAGLVELSKGCPKLRKLKLECCPFSVEAVSTFIISVLKLSVTEKLHNLAVPLVADGSGVDNVIGIDEKPSKDAFKKIDDILAVEVFVFLAM</sequence>
<dbReference type="Gene3D" id="3.80.10.10">
    <property type="entry name" value="Ribonuclease Inhibitor"/>
    <property type="match status" value="1"/>
</dbReference>
<dbReference type="EMBL" id="PKPP01013975">
    <property type="protein sequence ID" value="PWA40211.1"/>
    <property type="molecule type" value="Genomic_DNA"/>
</dbReference>
<proteinExistence type="predicted"/>
<accession>A0A2U1KTX5</accession>
<comment type="caution">
    <text evidence="2">The sequence shown here is derived from an EMBL/GenBank/DDBJ whole genome shotgun (WGS) entry which is preliminary data.</text>
</comment>
<evidence type="ECO:0000313" key="2">
    <source>
        <dbReference type="EMBL" id="PWA40211.1"/>
    </source>
</evidence>
<organism evidence="2 3">
    <name type="scientific">Artemisia annua</name>
    <name type="common">Sweet wormwood</name>
    <dbReference type="NCBI Taxonomy" id="35608"/>
    <lineage>
        <taxon>Eukaryota</taxon>
        <taxon>Viridiplantae</taxon>
        <taxon>Streptophyta</taxon>
        <taxon>Embryophyta</taxon>
        <taxon>Tracheophyta</taxon>
        <taxon>Spermatophyta</taxon>
        <taxon>Magnoliopsida</taxon>
        <taxon>eudicotyledons</taxon>
        <taxon>Gunneridae</taxon>
        <taxon>Pentapetalae</taxon>
        <taxon>asterids</taxon>
        <taxon>campanulids</taxon>
        <taxon>Asterales</taxon>
        <taxon>Asteraceae</taxon>
        <taxon>Asteroideae</taxon>
        <taxon>Anthemideae</taxon>
        <taxon>Artemisiinae</taxon>
        <taxon>Artemisia</taxon>
    </lineage>
</organism>
<dbReference type="Proteomes" id="UP000245207">
    <property type="component" value="Unassembled WGS sequence"/>
</dbReference>
<dbReference type="SUPFAM" id="SSF52047">
    <property type="entry name" value="RNI-like"/>
    <property type="match status" value="1"/>
</dbReference>
<dbReference type="AlphaFoldDB" id="A0A2U1KTX5"/>
<dbReference type="InterPro" id="IPR032675">
    <property type="entry name" value="LRR_dom_sf"/>
</dbReference>